<feature type="transmembrane region" description="Helical" evidence="6">
    <location>
        <begin position="50"/>
        <end position="70"/>
    </location>
</feature>
<dbReference type="InterPro" id="IPR032808">
    <property type="entry name" value="DoxX"/>
</dbReference>
<protein>
    <recommendedName>
        <fullName evidence="8">DoxX family protein</fullName>
    </recommendedName>
</protein>
<dbReference type="InterPro" id="IPR051907">
    <property type="entry name" value="DoxX-like_oxidoreductase"/>
</dbReference>
<dbReference type="Pfam" id="PF07681">
    <property type="entry name" value="DoxX"/>
    <property type="match status" value="1"/>
</dbReference>
<feature type="transmembrane region" description="Helical" evidence="6">
    <location>
        <begin position="82"/>
        <end position="100"/>
    </location>
</feature>
<evidence type="ECO:0008006" key="8">
    <source>
        <dbReference type="Google" id="ProtNLM"/>
    </source>
</evidence>
<keyword evidence="2" id="KW-1003">Cell membrane</keyword>
<name>A0A382XCD9_9ZZZZ</name>
<dbReference type="AlphaFoldDB" id="A0A382XCD9"/>
<gene>
    <name evidence="7" type="ORF">METZ01_LOCUS421507</name>
</gene>
<dbReference type="GO" id="GO:0005886">
    <property type="term" value="C:plasma membrane"/>
    <property type="evidence" value="ECO:0007669"/>
    <property type="project" value="UniProtKB-SubCell"/>
</dbReference>
<dbReference type="PANTHER" id="PTHR33452">
    <property type="entry name" value="OXIDOREDUCTASE CATD-RELATED"/>
    <property type="match status" value="1"/>
</dbReference>
<proteinExistence type="predicted"/>
<reference evidence="7" key="1">
    <citation type="submission" date="2018-05" db="EMBL/GenBank/DDBJ databases">
        <authorList>
            <person name="Lanie J.A."/>
            <person name="Ng W.-L."/>
            <person name="Kazmierczak K.M."/>
            <person name="Andrzejewski T.M."/>
            <person name="Davidsen T.M."/>
            <person name="Wayne K.J."/>
            <person name="Tettelin H."/>
            <person name="Glass J.I."/>
            <person name="Rusch D."/>
            <person name="Podicherti R."/>
            <person name="Tsui H.-C.T."/>
            <person name="Winkler M.E."/>
        </authorList>
    </citation>
    <scope>NUCLEOTIDE SEQUENCE</scope>
</reference>
<dbReference type="EMBL" id="UINC01166605">
    <property type="protein sequence ID" value="SVD68653.1"/>
    <property type="molecule type" value="Genomic_DNA"/>
</dbReference>
<evidence type="ECO:0000256" key="5">
    <source>
        <dbReference type="ARBA" id="ARBA00023136"/>
    </source>
</evidence>
<evidence type="ECO:0000313" key="7">
    <source>
        <dbReference type="EMBL" id="SVD68653.1"/>
    </source>
</evidence>
<keyword evidence="3 6" id="KW-0812">Transmembrane</keyword>
<accession>A0A382XCD9</accession>
<evidence type="ECO:0000256" key="6">
    <source>
        <dbReference type="SAM" id="Phobius"/>
    </source>
</evidence>
<feature type="transmembrane region" description="Helical" evidence="6">
    <location>
        <begin position="112"/>
        <end position="131"/>
    </location>
</feature>
<feature type="transmembrane region" description="Helical" evidence="6">
    <location>
        <begin position="12"/>
        <end position="30"/>
    </location>
</feature>
<evidence type="ECO:0000256" key="2">
    <source>
        <dbReference type="ARBA" id="ARBA00022475"/>
    </source>
</evidence>
<evidence type="ECO:0000256" key="4">
    <source>
        <dbReference type="ARBA" id="ARBA00022989"/>
    </source>
</evidence>
<organism evidence="7">
    <name type="scientific">marine metagenome</name>
    <dbReference type="NCBI Taxonomy" id="408172"/>
    <lineage>
        <taxon>unclassified sequences</taxon>
        <taxon>metagenomes</taxon>
        <taxon>ecological metagenomes</taxon>
    </lineage>
</organism>
<keyword evidence="5 6" id="KW-0472">Membrane</keyword>
<sequence>MNKNNITTSDYALLILRIGIGIMFVLHGYPKIIGGMEKWTDLGSYGMDSIGINYFPAFWGFMAAFSEFFGGIMIMLGLWHRYFSLLLLITMLIATCTHLTGGDGIMGASHPIEAAVVFLFLFLSGPGRLALKLENDILN</sequence>
<keyword evidence="4 6" id="KW-1133">Transmembrane helix</keyword>
<comment type="subcellular location">
    <subcellularLocation>
        <location evidence="1">Cell membrane</location>
        <topology evidence="1">Multi-pass membrane protein</topology>
    </subcellularLocation>
</comment>
<evidence type="ECO:0000256" key="1">
    <source>
        <dbReference type="ARBA" id="ARBA00004651"/>
    </source>
</evidence>
<dbReference type="PANTHER" id="PTHR33452:SF1">
    <property type="entry name" value="INNER MEMBRANE PROTEIN YPHA-RELATED"/>
    <property type="match status" value="1"/>
</dbReference>
<evidence type="ECO:0000256" key="3">
    <source>
        <dbReference type="ARBA" id="ARBA00022692"/>
    </source>
</evidence>